<keyword evidence="4" id="KW-1185">Reference proteome</keyword>
<feature type="domain" description="Methyltransferase type 11" evidence="2">
    <location>
        <begin position="65"/>
        <end position="158"/>
    </location>
</feature>
<accession>A0A1H0V2Y0</accession>
<dbReference type="GO" id="GO:0008757">
    <property type="term" value="F:S-adenosylmethionine-dependent methyltransferase activity"/>
    <property type="evidence" value="ECO:0007669"/>
    <property type="project" value="InterPro"/>
</dbReference>
<evidence type="ECO:0000313" key="4">
    <source>
        <dbReference type="Proteomes" id="UP000199317"/>
    </source>
</evidence>
<organism evidence="3 4">
    <name type="scientific">Paracidovorax cattleyae</name>
    <dbReference type="NCBI Taxonomy" id="80868"/>
    <lineage>
        <taxon>Bacteria</taxon>
        <taxon>Pseudomonadati</taxon>
        <taxon>Pseudomonadota</taxon>
        <taxon>Betaproteobacteria</taxon>
        <taxon>Burkholderiales</taxon>
        <taxon>Comamonadaceae</taxon>
        <taxon>Paracidovorax</taxon>
    </lineage>
</organism>
<dbReference type="EMBL" id="FNJL01000023">
    <property type="protein sequence ID" value="SDP72703.1"/>
    <property type="molecule type" value="Genomic_DNA"/>
</dbReference>
<dbReference type="Proteomes" id="UP000199317">
    <property type="component" value="Unassembled WGS sequence"/>
</dbReference>
<evidence type="ECO:0000256" key="1">
    <source>
        <dbReference type="SAM" id="MobiDB-lite"/>
    </source>
</evidence>
<feature type="region of interest" description="Disordered" evidence="1">
    <location>
        <begin position="160"/>
        <end position="187"/>
    </location>
</feature>
<dbReference type="AlphaFoldDB" id="A0A1H0V2Y0"/>
<evidence type="ECO:0000259" key="2">
    <source>
        <dbReference type="Pfam" id="PF08241"/>
    </source>
</evidence>
<sequence>MHHPIDILAHHQAAWDRQAAQGCEWSAPVGPEAIAEARAGRWQVHLTPGPLPAGWLEQVAGLRILCLAAGGGQQAPILAAAGAEVAVYDASAGQLAQDRAVAERERLDLRCVQGDMRDLGVFADGSFDLIFHPISNCYVPNVRPVGRECARVLVPGGTPGRNQLARSGRRANRPDSVRSPACRHPRS</sequence>
<protein>
    <submittedName>
        <fullName evidence="3">Methyltransferase domain-containing protein</fullName>
    </submittedName>
</protein>
<dbReference type="GO" id="GO:0032259">
    <property type="term" value="P:methylation"/>
    <property type="evidence" value="ECO:0007669"/>
    <property type="project" value="UniProtKB-KW"/>
</dbReference>
<keyword evidence="3" id="KW-0489">Methyltransferase</keyword>
<dbReference type="SUPFAM" id="SSF53335">
    <property type="entry name" value="S-adenosyl-L-methionine-dependent methyltransferases"/>
    <property type="match status" value="1"/>
</dbReference>
<gene>
    <name evidence="3" type="ORF">SAMN04489708_12321</name>
</gene>
<proteinExistence type="predicted"/>
<dbReference type="CDD" id="cd02440">
    <property type="entry name" value="AdoMet_MTases"/>
    <property type="match status" value="1"/>
</dbReference>
<dbReference type="Gene3D" id="3.40.50.150">
    <property type="entry name" value="Vaccinia Virus protein VP39"/>
    <property type="match status" value="1"/>
</dbReference>
<dbReference type="Pfam" id="PF08241">
    <property type="entry name" value="Methyltransf_11"/>
    <property type="match status" value="1"/>
</dbReference>
<keyword evidence="3" id="KW-0808">Transferase</keyword>
<dbReference type="InterPro" id="IPR013216">
    <property type="entry name" value="Methyltransf_11"/>
</dbReference>
<reference evidence="4" key="1">
    <citation type="submission" date="2016-10" db="EMBL/GenBank/DDBJ databases">
        <authorList>
            <person name="Varghese N."/>
            <person name="Submissions S."/>
        </authorList>
    </citation>
    <scope>NUCLEOTIDE SEQUENCE [LARGE SCALE GENOMIC DNA]</scope>
    <source>
        <strain evidence="4">DSM 17101</strain>
    </source>
</reference>
<dbReference type="InterPro" id="IPR029063">
    <property type="entry name" value="SAM-dependent_MTases_sf"/>
</dbReference>
<evidence type="ECO:0000313" key="3">
    <source>
        <dbReference type="EMBL" id="SDP72703.1"/>
    </source>
</evidence>
<name>A0A1H0V2Y0_9BURK</name>